<dbReference type="InterPro" id="IPR009057">
    <property type="entry name" value="Homeodomain-like_sf"/>
</dbReference>
<evidence type="ECO:0000259" key="3">
    <source>
        <dbReference type="PROSITE" id="PS50977"/>
    </source>
</evidence>
<evidence type="ECO:0000256" key="1">
    <source>
        <dbReference type="ARBA" id="ARBA00023125"/>
    </source>
</evidence>
<name>A0A1S6IZL9_9FIRM</name>
<dbReference type="RefSeq" id="WP_077715259.1">
    <property type="nucleotide sequence ID" value="NZ_CP019698.1"/>
</dbReference>
<keyword evidence="1 2" id="KW-0238">DNA-binding</keyword>
<dbReference type="InterPro" id="IPR050109">
    <property type="entry name" value="HTH-type_TetR-like_transc_reg"/>
</dbReference>
<dbReference type="SUPFAM" id="SSF46689">
    <property type="entry name" value="Homeodomain-like"/>
    <property type="match status" value="1"/>
</dbReference>
<dbReference type="PANTHER" id="PTHR30328:SF54">
    <property type="entry name" value="HTH-TYPE TRANSCRIPTIONAL REPRESSOR SCO4008"/>
    <property type="match status" value="1"/>
</dbReference>
<accession>A0A1S6IZL9</accession>
<evidence type="ECO:0000313" key="5">
    <source>
        <dbReference type="Proteomes" id="UP000189464"/>
    </source>
</evidence>
<protein>
    <recommendedName>
        <fullName evidence="3">HTH tetR-type domain-containing protein</fullName>
    </recommendedName>
</protein>
<organism evidence="4 5">
    <name type="scientific">Desulforamulus ferrireducens</name>
    <dbReference type="NCBI Taxonomy" id="1833852"/>
    <lineage>
        <taxon>Bacteria</taxon>
        <taxon>Bacillati</taxon>
        <taxon>Bacillota</taxon>
        <taxon>Clostridia</taxon>
        <taxon>Eubacteriales</taxon>
        <taxon>Peptococcaceae</taxon>
        <taxon>Desulforamulus</taxon>
    </lineage>
</organism>
<dbReference type="Gene3D" id="1.10.10.60">
    <property type="entry name" value="Homeodomain-like"/>
    <property type="match status" value="1"/>
</dbReference>
<dbReference type="OrthoDB" id="9812134at2"/>
<dbReference type="AlphaFoldDB" id="A0A1S6IZL9"/>
<sequence>MNISGLKFGFRKFTIDDIATDLGISKKTVYKHFESKRQIISELIEMHVAMEINKTSEAMQTEGSWEEKFKRVIINEIRETPDWLLEELMRYFPEEWKKTRAIGDFKRQQINKLIKQGIATGDIRPDVNLAIIDLAIAKVVDSAFNFQFLKEHDLSLSQVIDEIEKLFLYGIMKRN</sequence>
<dbReference type="PANTHER" id="PTHR30328">
    <property type="entry name" value="TRANSCRIPTIONAL REPRESSOR"/>
    <property type="match status" value="1"/>
</dbReference>
<evidence type="ECO:0000256" key="2">
    <source>
        <dbReference type="PROSITE-ProRule" id="PRU00335"/>
    </source>
</evidence>
<dbReference type="GO" id="GO:0003677">
    <property type="term" value="F:DNA binding"/>
    <property type="evidence" value="ECO:0007669"/>
    <property type="project" value="UniProtKB-UniRule"/>
</dbReference>
<dbReference type="GO" id="GO:0006355">
    <property type="term" value="P:regulation of DNA-templated transcription"/>
    <property type="evidence" value="ECO:0007669"/>
    <property type="project" value="UniProtKB-ARBA"/>
</dbReference>
<dbReference type="STRING" id="1833852.B0537_14785"/>
<dbReference type="InterPro" id="IPR036271">
    <property type="entry name" value="Tet_transcr_reg_TetR-rel_C_sf"/>
</dbReference>
<keyword evidence="5" id="KW-1185">Reference proteome</keyword>
<dbReference type="SUPFAM" id="SSF48498">
    <property type="entry name" value="Tetracyclin repressor-like, C-terminal domain"/>
    <property type="match status" value="1"/>
</dbReference>
<reference evidence="4 5" key="1">
    <citation type="journal article" date="2016" name="Int. J. Syst. Evol. Microbiol.">
        <title>Desulfotomaculum ferrireducens sp. nov., a moderately thermophilic sulfate-reducing and dissimilatory Fe(III)-reducing bacterium isolated from compost.</title>
        <authorList>
            <person name="Yang G."/>
            <person name="Guo J."/>
            <person name="Zhuang L."/>
            <person name="Yuan Y."/>
            <person name="Zhou S."/>
        </authorList>
    </citation>
    <scope>NUCLEOTIDE SEQUENCE [LARGE SCALE GENOMIC DNA]</scope>
    <source>
        <strain evidence="4 5">GSS09</strain>
    </source>
</reference>
<feature type="DNA-binding region" description="H-T-H motif" evidence="2">
    <location>
        <begin position="14"/>
        <end position="33"/>
    </location>
</feature>
<dbReference type="Gene3D" id="1.10.357.10">
    <property type="entry name" value="Tetracycline Repressor, domain 2"/>
    <property type="match status" value="1"/>
</dbReference>
<proteinExistence type="predicted"/>
<feature type="domain" description="HTH tetR-type" evidence="3">
    <location>
        <begin position="1"/>
        <end position="51"/>
    </location>
</feature>
<dbReference type="Pfam" id="PF00440">
    <property type="entry name" value="TetR_N"/>
    <property type="match status" value="1"/>
</dbReference>
<dbReference type="InterPro" id="IPR001647">
    <property type="entry name" value="HTH_TetR"/>
</dbReference>
<gene>
    <name evidence="4" type="ORF">B0537_14785</name>
</gene>
<dbReference type="PROSITE" id="PS50977">
    <property type="entry name" value="HTH_TETR_2"/>
    <property type="match status" value="1"/>
</dbReference>
<dbReference type="Proteomes" id="UP000189464">
    <property type="component" value="Chromosome"/>
</dbReference>
<dbReference type="KEGG" id="dfg:B0537_14785"/>
<dbReference type="EMBL" id="CP019698">
    <property type="protein sequence ID" value="AQS60227.1"/>
    <property type="molecule type" value="Genomic_DNA"/>
</dbReference>
<evidence type="ECO:0000313" key="4">
    <source>
        <dbReference type="EMBL" id="AQS60227.1"/>
    </source>
</evidence>